<keyword evidence="4" id="KW-0862">Zinc</keyword>
<evidence type="ECO:0000259" key="8">
    <source>
        <dbReference type="Pfam" id="PF16900"/>
    </source>
</evidence>
<dbReference type="CDD" id="cd04475">
    <property type="entry name" value="RPA1_DBD_B"/>
    <property type="match status" value="1"/>
</dbReference>
<evidence type="ECO:0008006" key="11">
    <source>
        <dbReference type="Google" id="ProtNLM"/>
    </source>
</evidence>
<evidence type="ECO:0000259" key="7">
    <source>
        <dbReference type="Pfam" id="PF08646"/>
    </source>
</evidence>
<evidence type="ECO:0000256" key="4">
    <source>
        <dbReference type="ARBA" id="ARBA00022833"/>
    </source>
</evidence>
<dbReference type="CDD" id="cd04476">
    <property type="entry name" value="RPA1_DBD_C"/>
    <property type="match status" value="1"/>
</dbReference>
<proteinExistence type="inferred from homology"/>
<dbReference type="EMBL" id="JADAQX010000054">
    <property type="protein sequence ID" value="KAF8822439.1"/>
    <property type="molecule type" value="Genomic_DNA"/>
</dbReference>
<evidence type="ECO:0000256" key="1">
    <source>
        <dbReference type="ARBA" id="ARBA00005690"/>
    </source>
</evidence>
<evidence type="ECO:0000313" key="9">
    <source>
        <dbReference type="EMBL" id="KAF8822439.1"/>
    </source>
</evidence>
<dbReference type="Gene3D" id="2.40.50.140">
    <property type="entry name" value="Nucleic acid-binding proteins"/>
    <property type="match status" value="3"/>
</dbReference>
<feature type="domain" description="Replication protein A OB" evidence="8">
    <location>
        <begin position="319"/>
        <end position="418"/>
    </location>
</feature>
<protein>
    <recommendedName>
        <fullName evidence="11">Replication protein A subunit</fullName>
    </recommendedName>
</protein>
<name>A0ABQ7JEQ6_9APIC</name>
<comment type="caution">
    <text evidence="9">The sequence shown here is derived from an EMBL/GenBank/DDBJ whole genome shotgun (WGS) entry which is preliminary data.</text>
</comment>
<keyword evidence="2" id="KW-0479">Metal-binding</keyword>
<keyword evidence="10" id="KW-1185">Reference proteome</keyword>
<comment type="similarity">
    <text evidence="1">Belongs to the replication factor A protein 1 family.</text>
</comment>
<accession>A0ABQ7JEQ6</accession>
<feature type="domain" description="Replication factor A C-terminal" evidence="7">
    <location>
        <begin position="479"/>
        <end position="632"/>
    </location>
</feature>
<dbReference type="Pfam" id="PF08646">
    <property type="entry name" value="Rep_fac-A_C"/>
    <property type="match status" value="1"/>
</dbReference>
<keyword evidence="3" id="KW-0863">Zinc-finger</keyword>
<evidence type="ECO:0000256" key="6">
    <source>
        <dbReference type="SAM" id="MobiDB-lite"/>
    </source>
</evidence>
<gene>
    <name evidence="9" type="ORF">IE077_003739</name>
</gene>
<evidence type="ECO:0000256" key="5">
    <source>
        <dbReference type="ARBA" id="ARBA00023125"/>
    </source>
</evidence>
<reference evidence="9 10" key="1">
    <citation type="journal article" date="2020" name="bioRxiv">
        <title>Metabolic contributions of an alphaproteobacterial endosymbiont in the apicomplexan Cardiosporidium cionae.</title>
        <authorList>
            <person name="Hunter E.S."/>
            <person name="Paight C.J."/>
            <person name="Lane C.E."/>
        </authorList>
    </citation>
    <scope>NUCLEOTIDE SEQUENCE [LARGE SCALE GENOMIC DNA]</scope>
    <source>
        <strain evidence="9">ESH_2018</strain>
    </source>
</reference>
<dbReference type="CDD" id="cd04474">
    <property type="entry name" value="RPA1_DBD_A"/>
    <property type="match status" value="1"/>
</dbReference>
<sequence>MAGELIFREVTNGFLAALCNGETLQNPVLLVVGEETASQAGSQKALLRVADGSFTMKYPVDSTVYYYGNLFVVSKNIILGSSCVGKLVQLRHYTVVNISTRKYPVATDLEILSTSYDIHSLSFILHPTCHAIPSSSSEAVSPHSREIVSTVSTPQKRLLSSEGGNTFSSPRKEARHTGAPPFQFSATGPVARQSEGLKTRISSLNPFSSHWMIKARVSTKSEIHIFSNPRGEGKLFNIHLIDSESIEIRATFFGRAVDKWYTQLIEGNDDAYENCFLFHVRKYNPLPHMYELCFDENAQIVPLANDESIPQKTFSFEKISTVMELETSTVVDLVAILVDSSDLMNIIIKSSGKEKPKRDFTLVDPTGTIVFTLWGESQNEKIPLSLMSTHPVLAIKGAKVGDFMHKKLDSTSTTDLQWNPPILEAEALIDWWKIQSAGKMFISSPGRSSVSEISNMKSIQEIIQESTSASSSKQEYSGYFSTLCTIDWIFPEKFYWIGCPHCKRKIIIIENDGPDKPLGVSESTEAMGFKFCTACRRDCVPVFNWLLSLRISDWSGSLRCMALAEQGQELMKTLDVDLKGMVLRERMHSLDSYGRSNKDIFEELKFTEWKLRISSRYETFNDEKVLKYKVVGSTRRIDLMINEIASSHLKYLAT</sequence>
<dbReference type="Pfam" id="PF16900">
    <property type="entry name" value="REPA_OB_2"/>
    <property type="match status" value="1"/>
</dbReference>
<dbReference type="InterPro" id="IPR047192">
    <property type="entry name" value="Euk_RPA1_DBD_C"/>
</dbReference>
<dbReference type="InterPro" id="IPR031657">
    <property type="entry name" value="REPA_OB_2"/>
</dbReference>
<evidence type="ECO:0000256" key="2">
    <source>
        <dbReference type="ARBA" id="ARBA00022723"/>
    </source>
</evidence>
<keyword evidence="5" id="KW-0238">DNA-binding</keyword>
<organism evidence="9 10">
    <name type="scientific">Cardiosporidium cionae</name>
    <dbReference type="NCBI Taxonomy" id="476202"/>
    <lineage>
        <taxon>Eukaryota</taxon>
        <taxon>Sar</taxon>
        <taxon>Alveolata</taxon>
        <taxon>Apicomplexa</taxon>
        <taxon>Aconoidasida</taxon>
        <taxon>Nephromycida</taxon>
        <taxon>Cardiosporidium</taxon>
    </lineage>
</organism>
<dbReference type="InterPro" id="IPR012340">
    <property type="entry name" value="NA-bd_OB-fold"/>
</dbReference>
<dbReference type="InterPro" id="IPR013955">
    <property type="entry name" value="Rep_factor-A_C"/>
</dbReference>
<evidence type="ECO:0000256" key="3">
    <source>
        <dbReference type="ARBA" id="ARBA00022771"/>
    </source>
</evidence>
<feature type="region of interest" description="Disordered" evidence="6">
    <location>
        <begin position="151"/>
        <end position="187"/>
    </location>
</feature>
<evidence type="ECO:0000313" key="10">
    <source>
        <dbReference type="Proteomes" id="UP000823046"/>
    </source>
</evidence>
<dbReference type="Proteomes" id="UP000823046">
    <property type="component" value="Unassembled WGS sequence"/>
</dbReference>
<dbReference type="SUPFAM" id="SSF50249">
    <property type="entry name" value="Nucleic acid-binding proteins"/>
    <property type="match status" value="3"/>
</dbReference>